<keyword evidence="4" id="KW-1185">Reference proteome</keyword>
<dbReference type="PANTHER" id="PTHR11575">
    <property type="entry name" value="5'-NUCLEOTIDASE-RELATED"/>
    <property type="match status" value="1"/>
</dbReference>
<dbReference type="EMBL" id="JAATJH010000001">
    <property type="protein sequence ID" value="NJC25192.1"/>
    <property type="molecule type" value="Genomic_DNA"/>
</dbReference>
<dbReference type="Pfam" id="PF02872">
    <property type="entry name" value="5_nucleotid_C"/>
    <property type="match status" value="1"/>
</dbReference>
<keyword evidence="1" id="KW-0732">Signal</keyword>
<dbReference type="Proteomes" id="UP000770785">
    <property type="component" value="Unassembled WGS sequence"/>
</dbReference>
<dbReference type="InterPro" id="IPR006179">
    <property type="entry name" value="5_nucleotidase/apyrase"/>
</dbReference>
<comment type="caution">
    <text evidence="3">The sequence shown here is derived from an EMBL/GenBank/DDBJ whole genome shotgun (WGS) entry which is preliminary data.</text>
</comment>
<accession>A0ABX0X7Q9</accession>
<feature type="chain" id="PRO_5047072083" evidence="1">
    <location>
        <begin position="20"/>
        <end position="263"/>
    </location>
</feature>
<feature type="domain" description="5'-Nucleotidase C-terminal" evidence="2">
    <location>
        <begin position="91"/>
        <end position="226"/>
    </location>
</feature>
<dbReference type="PRINTS" id="PR01607">
    <property type="entry name" value="APYRASEFAMLY"/>
</dbReference>
<dbReference type="Gene3D" id="3.90.780.10">
    <property type="entry name" value="5'-Nucleotidase, C-terminal domain"/>
    <property type="match status" value="1"/>
</dbReference>
<protein>
    <submittedName>
        <fullName evidence="3">2',3'-cyclic-nucleotide 2'-phosphodiesterase (5'-nucleotidase family)</fullName>
    </submittedName>
</protein>
<proteinExistence type="predicted"/>
<dbReference type="InterPro" id="IPR036907">
    <property type="entry name" value="5'-Nucleotdase_C_sf"/>
</dbReference>
<evidence type="ECO:0000256" key="1">
    <source>
        <dbReference type="SAM" id="SignalP"/>
    </source>
</evidence>
<dbReference type="PANTHER" id="PTHR11575:SF24">
    <property type="entry name" value="5'-NUCLEOTIDASE"/>
    <property type="match status" value="1"/>
</dbReference>
<dbReference type="PROSITE" id="PS51257">
    <property type="entry name" value="PROKAR_LIPOPROTEIN"/>
    <property type="match status" value="1"/>
</dbReference>
<organism evidence="3 4">
    <name type="scientific">Neolewinella antarctica</name>
    <dbReference type="NCBI Taxonomy" id="442734"/>
    <lineage>
        <taxon>Bacteria</taxon>
        <taxon>Pseudomonadati</taxon>
        <taxon>Bacteroidota</taxon>
        <taxon>Saprospiria</taxon>
        <taxon>Saprospirales</taxon>
        <taxon>Lewinellaceae</taxon>
        <taxon>Neolewinella</taxon>
    </lineage>
</organism>
<name>A0ABX0X7Q9_9BACT</name>
<evidence type="ECO:0000313" key="4">
    <source>
        <dbReference type="Proteomes" id="UP000770785"/>
    </source>
</evidence>
<evidence type="ECO:0000313" key="3">
    <source>
        <dbReference type="EMBL" id="NJC25192.1"/>
    </source>
</evidence>
<gene>
    <name evidence="3" type="ORF">GGR27_000673</name>
</gene>
<sequence>MCKFLLPIIAVFSFVGCKASLGPVTVAPQLYEIDGAQSPRLSAGLASASRVRGTLEESGADEVAAMIDPYKDQLTAKMNRVLAQVATPLKKGAPESNLGNWMADIMYAAAQEYYPGKQIAFAVTNIGGLRVGEIGTGPLLVSEVYELMPFDNELVLLELNGAEVEEFLNHVANAGGWPVSEQLAVRRTGGKLGVTVNGQSLNPEEIYYVATIDYVADGGSDAAMLKGKIQLPSGQFLREVLVDFAGRSVGPIDVRSTGDRMRL</sequence>
<dbReference type="RefSeq" id="WP_168035955.1">
    <property type="nucleotide sequence ID" value="NZ_JAATJH010000001.1"/>
</dbReference>
<evidence type="ECO:0000259" key="2">
    <source>
        <dbReference type="Pfam" id="PF02872"/>
    </source>
</evidence>
<reference evidence="3 4" key="1">
    <citation type="submission" date="2020-03" db="EMBL/GenBank/DDBJ databases">
        <title>Genomic Encyclopedia of Type Strains, Phase IV (KMG-IV): sequencing the most valuable type-strain genomes for metagenomic binning, comparative biology and taxonomic classification.</title>
        <authorList>
            <person name="Goeker M."/>
        </authorList>
    </citation>
    <scope>NUCLEOTIDE SEQUENCE [LARGE SCALE GENOMIC DNA]</scope>
    <source>
        <strain evidence="3 4">DSM 105096</strain>
    </source>
</reference>
<feature type="signal peptide" evidence="1">
    <location>
        <begin position="1"/>
        <end position="19"/>
    </location>
</feature>
<dbReference type="SUPFAM" id="SSF55816">
    <property type="entry name" value="5'-nucleotidase (syn. UDP-sugar hydrolase), C-terminal domain"/>
    <property type="match status" value="1"/>
</dbReference>
<dbReference type="InterPro" id="IPR008334">
    <property type="entry name" value="5'-Nucleotdase_C"/>
</dbReference>